<accession>A0A8T1WCX9</accession>
<dbReference type="EMBL" id="JAGDFL010000380">
    <property type="protein sequence ID" value="KAG7390528.1"/>
    <property type="molecule type" value="Genomic_DNA"/>
</dbReference>
<dbReference type="PANTHER" id="PTHR21580">
    <property type="entry name" value="SHIPPO-1-RELATED"/>
    <property type="match status" value="1"/>
</dbReference>
<feature type="compositionally biased region" description="Polar residues" evidence="1">
    <location>
        <begin position="394"/>
        <end position="417"/>
    </location>
</feature>
<keyword evidence="3" id="KW-1185">Reference proteome</keyword>
<feature type="region of interest" description="Disordered" evidence="1">
    <location>
        <begin position="482"/>
        <end position="506"/>
    </location>
</feature>
<dbReference type="AlphaFoldDB" id="A0A8T1WCX9"/>
<feature type="region of interest" description="Disordered" evidence="1">
    <location>
        <begin position="109"/>
        <end position="148"/>
    </location>
</feature>
<feature type="compositionally biased region" description="Basic and acidic residues" evidence="1">
    <location>
        <begin position="418"/>
        <end position="430"/>
    </location>
</feature>
<dbReference type="Proteomes" id="UP000693981">
    <property type="component" value="Unassembled WGS sequence"/>
</dbReference>
<evidence type="ECO:0000313" key="2">
    <source>
        <dbReference type="EMBL" id="KAG7390528.1"/>
    </source>
</evidence>
<dbReference type="OrthoDB" id="406368at2759"/>
<protein>
    <submittedName>
        <fullName evidence="2">Sperm-tail PG-rich repeat-containing protein 2</fullName>
    </submittedName>
</protein>
<reference evidence="2" key="1">
    <citation type="submission" date="2021-02" db="EMBL/GenBank/DDBJ databases">
        <authorList>
            <person name="Palmer J.M."/>
        </authorList>
    </citation>
    <scope>NUCLEOTIDE SEQUENCE</scope>
    <source>
        <strain evidence="2">SCRP23</strain>
    </source>
</reference>
<dbReference type="Pfam" id="PF07004">
    <property type="entry name" value="SHIPPO-rpt"/>
    <property type="match status" value="7"/>
</dbReference>
<comment type="caution">
    <text evidence="2">The sequence shown here is derived from an EMBL/GenBank/DDBJ whole genome shotgun (WGS) entry which is preliminary data.</text>
</comment>
<feature type="compositionally biased region" description="Polar residues" evidence="1">
    <location>
        <begin position="440"/>
        <end position="460"/>
    </location>
</feature>
<feature type="region of interest" description="Disordered" evidence="1">
    <location>
        <begin position="186"/>
        <end position="205"/>
    </location>
</feature>
<feature type="region of interest" description="Disordered" evidence="1">
    <location>
        <begin position="394"/>
        <end position="469"/>
    </location>
</feature>
<dbReference type="InterPro" id="IPR010736">
    <property type="entry name" value="SHIPPO-rpt"/>
</dbReference>
<proteinExistence type="predicted"/>
<evidence type="ECO:0000256" key="1">
    <source>
        <dbReference type="SAM" id="MobiDB-lite"/>
    </source>
</evidence>
<feature type="region of interest" description="Disordered" evidence="1">
    <location>
        <begin position="333"/>
        <end position="370"/>
    </location>
</feature>
<name>A0A8T1WCX9_9STRA</name>
<gene>
    <name evidence="2" type="primary">STPG2</name>
    <name evidence="2" type="ORF">PHYBOEH_007026</name>
</gene>
<sequence>MAWVNRTTRDNCAGGLPTKSNTSAQLGPGYYETSSTRQVRPNAAGFGSGEKLERGANAGSTKGLTMITPGPGTYVTNNQTPWESPTKSKASATSIFQSKSQRLGEVKLRRGHSTPGPGAYSKGDPFAPKSKTHTSLGNPLVRTPPSDNKIRWTRLPTAPSIPTVSQSFGYEQGAYGKLVRHEPAKVGHTGVGSDTLGPGEYEPMKGLKNISKTRTTDFSKGKVTRYMDNEVRSRADVPGPGEYTNGDANIKDAARTSAVFKSALSREQAGQSTVTKNMPGPGTYHPNQTHGFAKETKPEHLQFFGSTSTRFEGSQRDGLVPGPGSYYCPPSGVVLQPRSLPHKKKAPFSSKKERFESLKEKDQSLAAPGSYEVPSAVSEVLNKVTSRVSNFGSTTKRFDTISSGTSSVRESLESQFEQDMKAQEMDRENQGRMNKKRQQVKASSMFASSTSRPHQIQKATGPSPGDYETQRSWEAAGARGAFQSGIDRMKDRPKQSVPGPGAYSTERVNQKPLHMARPNVFYAAEPRFKEKLSKVPVLGPGQYNTDTVELDWNRPTHNISIATEMEMAMLQ</sequence>
<dbReference type="InterPro" id="IPR051291">
    <property type="entry name" value="CIMAP"/>
</dbReference>
<organism evidence="2 3">
    <name type="scientific">Phytophthora boehmeriae</name>
    <dbReference type="NCBI Taxonomy" id="109152"/>
    <lineage>
        <taxon>Eukaryota</taxon>
        <taxon>Sar</taxon>
        <taxon>Stramenopiles</taxon>
        <taxon>Oomycota</taxon>
        <taxon>Peronosporomycetes</taxon>
        <taxon>Peronosporales</taxon>
        <taxon>Peronosporaceae</taxon>
        <taxon>Phytophthora</taxon>
    </lineage>
</organism>
<feature type="region of interest" description="Disordered" evidence="1">
    <location>
        <begin position="1"/>
        <end position="72"/>
    </location>
</feature>
<feature type="compositionally biased region" description="Basic and acidic residues" evidence="1">
    <location>
        <begin position="350"/>
        <end position="363"/>
    </location>
</feature>
<feature type="region of interest" description="Disordered" evidence="1">
    <location>
        <begin position="262"/>
        <end position="291"/>
    </location>
</feature>
<evidence type="ECO:0000313" key="3">
    <source>
        <dbReference type="Proteomes" id="UP000693981"/>
    </source>
</evidence>